<dbReference type="PROSITE" id="PS50850">
    <property type="entry name" value="MFS"/>
    <property type="match status" value="1"/>
</dbReference>
<evidence type="ECO:0000256" key="4">
    <source>
        <dbReference type="ARBA" id="ARBA00023136"/>
    </source>
</evidence>
<dbReference type="InterPro" id="IPR020846">
    <property type="entry name" value="MFS_dom"/>
</dbReference>
<sequence>MPRNTSIILLSAGHACVDVYQGAVASLVPFFIAERAYGYAAASGVVLAASLLSSVAQPLFGALTDRRALPWLLPVSTLLGGLGIALSGLAGSYPLTLAFVAVSGIGVAAYHPESARVARIASRGSHSAMGWFSLGGNLGFAVAPLMVAAVVATGGLRLSPLLMVPALAGSVLCLPVLRTLDKTPRTGSGTEAAAEADDTISFVKLSLAVVCRSIVFVGLSTFVSLYAQQRTGGGTSAGTAALFVLYLGGAVGTVLGGGLANRWGRVTAVRRAYLITVLAVAGVVFVPGPAFYLFVALTSVGLYIPFSLQVTLGQDYLPTRVGTASGITLGLTVSVGGLAGPLLGGIADAASLQAALAPLIVMPALSWLLFRTLPEPAAAVPEPAPPAPQAGPAPSRRARR</sequence>
<evidence type="ECO:0000256" key="1">
    <source>
        <dbReference type="ARBA" id="ARBA00004651"/>
    </source>
</evidence>
<feature type="transmembrane region" description="Helical" evidence="6">
    <location>
        <begin position="37"/>
        <end position="56"/>
    </location>
</feature>
<dbReference type="SUPFAM" id="SSF103473">
    <property type="entry name" value="MFS general substrate transporter"/>
    <property type="match status" value="1"/>
</dbReference>
<comment type="subcellular location">
    <subcellularLocation>
        <location evidence="1">Cell membrane</location>
        <topology evidence="1">Multi-pass membrane protein</topology>
    </subcellularLocation>
</comment>
<feature type="compositionally biased region" description="Pro residues" evidence="5">
    <location>
        <begin position="382"/>
        <end position="391"/>
    </location>
</feature>
<evidence type="ECO:0000256" key="3">
    <source>
        <dbReference type="ARBA" id="ARBA00022989"/>
    </source>
</evidence>
<keyword evidence="3 6" id="KW-1133">Transmembrane helix</keyword>
<dbReference type="RefSeq" id="WP_379569908.1">
    <property type="nucleotide sequence ID" value="NZ_JBHUFV010000007.1"/>
</dbReference>
<feature type="transmembrane region" description="Helical" evidence="6">
    <location>
        <begin position="324"/>
        <end position="343"/>
    </location>
</feature>
<proteinExistence type="predicted"/>
<feature type="transmembrane region" description="Helical" evidence="6">
    <location>
        <begin position="92"/>
        <end position="110"/>
    </location>
</feature>
<name>A0ABW4SPA3_9ACTN</name>
<feature type="transmembrane region" description="Helical" evidence="6">
    <location>
        <begin position="68"/>
        <end position="86"/>
    </location>
</feature>
<feature type="transmembrane region" description="Helical" evidence="6">
    <location>
        <begin position="131"/>
        <end position="152"/>
    </location>
</feature>
<evidence type="ECO:0000256" key="2">
    <source>
        <dbReference type="ARBA" id="ARBA00022692"/>
    </source>
</evidence>
<dbReference type="Gene3D" id="1.20.1250.20">
    <property type="entry name" value="MFS general substrate transporter like domains"/>
    <property type="match status" value="2"/>
</dbReference>
<feature type="transmembrane region" description="Helical" evidence="6">
    <location>
        <begin position="7"/>
        <end position="31"/>
    </location>
</feature>
<feature type="transmembrane region" description="Helical" evidence="6">
    <location>
        <begin position="158"/>
        <end position="177"/>
    </location>
</feature>
<feature type="transmembrane region" description="Helical" evidence="6">
    <location>
        <begin position="239"/>
        <end position="260"/>
    </location>
</feature>
<evidence type="ECO:0000313" key="8">
    <source>
        <dbReference type="EMBL" id="MFD1930984.1"/>
    </source>
</evidence>
<dbReference type="InterPro" id="IPR036259">
    <property type="entry name" value="MFS_trans_sf"/>
</dbReference>
<keyword evidence="2 6" id="KW-0812">Transmembrane</keyword>
<dbReference type="Pfam" id="PF07690">
    <property type="entry name" value="MFS_1"/>
    <property type="match status" value="1"/>
</dbReference>
<dbReference type="PANTHER" id="PTHR43129">
    <property type="entry name" value="FOSMIDOMYCIN RESISTANCE PROTEIN"/>
    <property type="match status" value="1"/>
</dbReference>
<gene>
    <name evidence="8" type="ORF">ACFSKW_05780</name>
</gene>
<feature type="region of interest" description="Disordered" evidence="5">
    <location>
        <begin position="378"/>
        <end position="400"/>
    </location>
</feature>
<reference evidence="9" key="1">
    <citation type="journal article" date="2019" name="Int. J. Syst. Evol. Microbiol.">
        <title>The Global Catalogue of Microorganisms (GCM) 10K type strain sequencing project: providing services to taxonomists for standard genome sequencing and annotation.</title>
        <authorList>
            <consortium name="The Broad Institute Genomics Platform"/>
            <consortium name="The Broad Institute Genome Sequencing Center for Infectious Disease"/>
            <person name="Wu L."/>
            <person name="Ma J."/>
        </authorList>
    </citation>
    <scope>NUCLEOTIDE SEQUENCE [LARGE SCALE GENOMIC DNA]</scope>
    <source>
        <strain evidence="9">ICMP 6774ER</strain>
    </source>
</reference>
<dbReference type="EMBL" id="JBHUFV010000007">
    <property type="protein sequence ID" value="MFD1930984.1"/>
    <property type="molecule type" value="Genomic_DNA"/>
</dbReference>
<comment type="caution">
    <text evidence="8">The sequence shown here is derived from an EMBL/GenBank/DDBJ whole genome shotgun (WGS) entry which is preliminary data.</text>
</comment>
<dbReference type="Proteomes" id="UP001597368">
    <property type="component" value="Unassembled WGS sequence"/>
</dbReference>
<evidence type="ECO:0000256" key="5">
    <source>
        <dbReference type="SAM" id="MobiDB-lite"/>
    </source>
</evidence>
<dbReference type="PANTHER" id="PTHR43129:SF1">
    <property type="entry name" value="FOSMIDOMYCIN RESISTANCE PROTEIN"/>
    <property type="match status" value="1"/>
</dbReference>
<accession>A0ABW4SPA3</accession>
<dbReference type="InterPro" id="IPR011701">
    <property type="entry name" value="MFS"/>
</dbReference>
<feature type="transmembrane region" description="Helical" evidence="6">
    <location>
        <begin position="205"/>
        <end position="227"/>
    </location>
</feature>
<evidence type="ECO:0000259" key="7">
    <source>
        <dbReference type="PROSITE" id="PS50850"/>
    </source>
</evidence>
<keyword evidence="4 6" id="KW-0472">Membrane</keyword>
<dbReference type="CDD" id="cd17478">
    <property type="entry name" value="MFS_FsR"/>
    <property type="match status" value="1"/>
</dbReference>
<protein>
    <submittedName>
        <fullName evidence="8">MFS transporter</fullName>
    </submittedName>
</protein>
<evidence type="ECO:0000313" key="9">
    <source>
        <dbReference type="Proteomes" id="UP001597368"/>
    </source>
</evidence>
<feature type="domain" description="Major facilitator superfamily (MFS) profile" evidence="7">
    <location>
        <begin position="1"/>
        <end position="375"/>
    </location>
</feature>
<evidence type="ECO:0000256" key="6">
    <source>
        <dbReference type="SAM" id="Phobius"/>
    </source>
</evidence>
<organism evidence="8 9">
    <name type="scientific">Nonomuraea mangrovi</name>
    <dbReference type="NCBI Taxonomy" id="2316207"/>
    <lineage>
        <taxon>Bacteria</taxon>
        <taxon>Bacillati</taxon>
        <taxon>Actinomycetota</taxon>
        <taxon>Actinomycetes</taxon>
        <taxon>Streptosporangiales</taxon>
        <taxon>Streptosporangiaceae</taxon>
        <taxon>Nonomuraea</taxon>
    </lineage>
</organism>
<keyword evidence="9" id="KW-1185">Reference proteome</keyword>
<feature type="transmembrane region" description="Helical" evidence="6">
    <location>
        <begin position="272"/>
        <end position="304"/>
    </location>
</feature>